<evidence type="ECO:0000313" key="3">
    <source>
        <dbReference type="Proteomes" id="UP000198427"/>
    </source>
</evidence>
<feature type="region of interest" description="Disordered" evidence="1">
    <location>
        <begin position="75"/>
        <end position="97"/>
    </location>
</feature>
<dbReference type="EMBL" id="FZNZ01000005">
    <property type="protein sequence ID" value="SNR70509.1"/>
    <property type="molecule type" value="Genomic_DNA"/>
</dbReference>
<protein>
    <submittedName>
        <fullName evidence="2">Uncharacterized protein</fullName>
    </submittedName>
</protein>
<reference evidence="2 3" key="1">
    <citation type="submission" date="2017-06" db="EMBL/GenBank/DDBJ databases">
        <authorList>
            <person name="Varghese N."/>
            <person name="Submissions S."/>
        </authorList>
    </citation>
    <scope>NUCLEOTIDE SEQUENCE [LARGE SCALE GENOMIC DNA]</scope>
    <source>
        <strain evidence="2 3">DSM 26989</strain>
    </source>
</reference>
<proteinExistence type="predicted"/>
<sequence>MCCASSRPLYIFFSHRKGPSTTLIQSLRSPRGEACFSQINILSLTEGALYFSQINILSFTVGAFFFSQKNTEEQNTQHSTEALRPADITEPYSHLWQ</sequence>
<gene>
    <name evidence="2" type="ORF">SAMN06265364_10576</name>
</gene>
<dbReference type="Proteomes" id="UP000198427">
    <property type="component" value="Unassembled WGS sequence"/>
</dbReference>
<name>A0AA94ISX0_9BACT</name>
<comment type="caution">
    <text evidence="2">The sequence shown here is derived from an EMBL/GenBank/DDBJ whole genome shotgun (WGS) entry which is preliminary data.</text>
</comment>
<keyword evidence="3" id="KW-1185">Reference proteome</keyword>
<accession>A0AA94ISX0</accession>
<evidence type="ECO:0000256" key="1">
    <source>
        <dbReference type="SAM" id="MobiDB-lite"/>
    </source>
</evidence>
<dbReference type="AlphaFoldDB" id="A0AA94ISX0"/>
<organism evidence="2 3">
    <name type="scientific">Prevotella jejuni</name>
    <dbReference type="NCBI Taxonomy" id="1177574"/>
    <lineage>
        <taxon>Bacteria</taxon>
        <taxon>Pseudomonadati</taxon>
        <taxon>Bacteroidota</taxon>
        <taxon>Bacteroidia</taxon>
        <taxon>Bacteroidales</taxon>
        <taxon>Prevotellaceae</taxon>
        <taxon>Prevotella</taxon>
    </lineage>
</organism>
<evidence type="ECO:0000313" key="2">
    <source>
        <dbReference type="EMBL" id="SNR70509.1"/>
    </source>
</evidence>